<evidence type="ECO:0000313" key="4">
    <source>
        <dbReference type="Proteomes" id="UP000554342"/>
    </source>
</evidence>
<feature type="domain" description="Tyr recombinase" evidence="2">
    <location>
        <begin position="1"/>
        <end position="154"/>
    </location>
</feature>
<sequence>MTGTKPVQVQSIAQERGQWMQNERRFALNPEGRLQTKKVRPVLPVVDVLHSWLLATDEWLVCREVKSFDENQQIDVSEQLRVASVRSAWDSAREALRLPNGWGPKLIRHSMATILANRKVDLVELEMALGHRVLSKTSSRYAIFDPDYLATIRHGIEDVLADLMKRSGGALHPKLTRDHENITVLRA</sequence>
<dbReference type="AlphaFoldDB" id="A0A840Z2N5"/>
<evidence type="ECO:0000256" key="1">
    <source>
        <dbReference type="ARBA" id="ARBA00023172"/>
    </source>
</evidence>
<dbReference type="Proteomes" id="UP000554342">
    <property type="component" value="Unassembled WGS sequence"/>
</dbReference>
<comment type="caution">
    <text evidence="3">The sequence shown here is derived from an EMBL/GenBank/DDBJ whole genome shotgun (WGS) entry which is preliminary data.</text>
</comment>
<dbReference type="GO" id="GO:0015074">
    <property type="term" value="P:DNA integration"/>
    <property type="evidence" value="ECO:0007669"/>
    <property type="project" value="InterPro"/>
</dbReference>
<organism evidence="3 4">
    <name type="scientific">Stakelama sediminis</name>
    <dbReference type="NCBI Taxonomy" id="463200"/>
    <lineage>
        <taxon>Bacteria</taxon>
        <taxon>Pseudomonadati</taxon>
        <taxon>Pseudomonadota</taxon>
        <taxon>Alphaproteobacteria</taxon>
        <taxon>Sphingomonadales</taxon>
        <taxon>Sphingomonadaceae</taxon>
        <taxon>Stakelama</taxon>
    </lineage>
</organism>
<proteinExistence type="predicted"/>
<reference evidence="3 4" key="1">
    <citation type="submission" date="2020-08" db="EMBL/GenBank/DDBJ databases">
        <title>Genomic Encyclopedia of Type Strains, Phase IV (KMG-IV): sequencing the most valuable type-strain genomes for metagenomic binning, comparative biology and taxonomic classification.</title>
        <authorList>
            <person name="Goeker M."/>
        </authorList>
    </citation>
    <scope>NUCLEOTIDE SEQUENCE [LARGE SCALE GENOMIC DNA]</scope>
    <source>
        <strain evidence="3 4">DSM 27203</strain>
    </source>
</reference>
<keyword evidence="4" id="KW-1185">Reference proteome</keyword>
<evidence type="ECO:0000313" key="3">
    <source>
        <dbReference type="EMBL" id="MBB5720017.1"/>
    </source>
</evidence>
<accession>A0A840Z2N5</accession>
<dbReference type="EMBL" id="JACIJI010000008">
    <property type="protein sequence ID" value="MBB5720017.1"/>
    <property type="molecule type" value="Genomic_DNA"/>
</dbReference>
<evidence type="ECO:0000259" key="2">
    <source>
        <dbReference type="PROSITE" id="PS51898"/>
    </source>
</evidence>
<dbReference type="GO" id="GO:0006310">
    <property type="term" value="P:DNA recombination"/>
    <property type="evidence" value="ECO:0007669"/>
    <property type="project" value="UniProtKB-KW"/>
</dbReference>
<dbReference type="GO" id="GO:0003677">
    <property type="term" value="F:DNA binding"/>
    <property type="evidence" value="ECO:0007669"/>
    <property type="project" value="InterPro"/>
</dbReference>
<keyword evidence="1" id="KW-0233">DNA recombination</keyword>
<gene>
    <name evidence="3" type="ORF">FHR23_002977</name>
</gene>
<dbReference type="InterPro" id="IPR011010">
    <property type="entry name" value="DNA_brk_join_enz"/>
</dbReference>
<name>A0A840Z2N5_9SPHN</name>
<dbReference type="InterPro" id="IPR013762">
    <property type="entry name" value="Integrase-like_cat_sf"/>
</dbReference>
<dbReference type="SUPFAM" id="SSF56349">
    <property type="entry name" value="DNA breaking-rejoining enzymes"/>
    <property type="match status" value="1"/>
</dbReference>
<protein>
    <recommendedName>
        <fullName evidence="2">Tyr recombinase domain-containing protein</fullName>
    </recommendedName>
</protein>
<dbReference type="RefSeq" id="WP_184005488.1">
    <property type="nucleotide sequence ID" value="NZ_BAABIF010000029.1"/>
</dbReference>
<dbReference type="PROSITE" id="PS51898">
    <property type="entry name" value="TYR_RECOMBINASE"/>
    <property type="match status" value="1"/>
</dbReference>
<dbReference type="Pfam" id="PF00589">
    <property type="entry name" value="Phage_integrase"/>
    <property type="match status" value="1"/>
</dbReference>
<dbReference type="InterPro" id="IPR002104">
    <property type="entry name" value="Integrase_catalytic"/>
</dbReference>
<dbReference type="Gene3D" id="1.10.443.10">
    <property type="entry name" value="Intergrase catalytic core"/>
    <property type="match status" value="1"/>
</dbReference>